<proteinExistence type="predicted"/>
<dbReference type="PANTHER" id="PTHR12526">
    <property type="entry name" value="GLYCOSYLTRANSFERASE"/>
    <property type="match status" value="1"/>
</dbReference>
<keyword evidence="5" id="KW-1185">Reference proteome</keyword>
<sequence length="363" mass="40768">MKVVHITPTYFDNSSIIGGGERYPTELASWMAKFVDTTLVSFSSVRKTDQLDNLKIEIYPVKHLIHGNKINPLNFQYLSSILNADVVHIHHIYTLVSDLGCLIAFLLGKLVFVTDYGGGGSLVLNQKLPIFKCYRNAIAYSRFGLDFIPPELQKKAVLIKGGIDTDKFCPDISLAKENKILYVGRILPHKGINYLIDAFRILNRPDYKLKIVGRVYNEEFYSYLKQLAEGLTVEFVHNADDNQLLHEYRTSQVTILPSVHTDCYGKYSPVPELMGFTLLESQACGTPAICTDAGAMHEFVDDGNSGFVVKQNSGEAIAAALRKLLELSKSDRSALQQYCCNWIKCLSWSTVVQKHLEVYQGIK</sequence>
<dbReference type="Pfam" id="PF00534">
    <property type="entry name" value="Glycos_transf_1"/>
    <property type="match status" value="1"/>
</dbReference>
<dbReference type="Proteomes" id="UP001223520">
    <property type="component" value="Chromosome"/>
</dbReference>
<keyword evidence="1 4" id="KW-0328">Glycosyltransferase</keyword>
<organism evidence="4 5">
    <name type="scientific">Halotia branconii CENA392</name>
    <dbReference type="NCBI Taxonomy" id="1539056"/>
    <lineage>
        <taxon>Bacteria</taxon>
        <taxon>Bacillati</taxon>
        <taxon>Cyanobacteriota</taxon>
        <taxon>Cyanophyceae</taxon>
        <taxon>Nostocales</taxon>
        <taxon>Nodulariaceae</taxon>
        <taxon>Halotia</taxon>
    </lineage>
</organism>
<dbReference type="Gene3D" id="3.40.50.2000">
    <property type="entry name" value="Glycogen Phosphorylase B"/>
    <property type="match status" value="2"/>
</dbReference>
<protein>
    <submittedName>
        <fullName evidence="4">Glycosyltransferase family 4 protein</fullName>
        <ecNumber evidence="4">2.4.-.-</ecNumber>
    </submittedName>
</protein>
<evidence type="ECO:0000256" key="2">
    <source>
        <dbReference type="ARBA" id="ARBA00022679"/>
    </source>
</evidence>
<dbReference type="CDD" id="cd03801">
    <property type="entry name" value="GT4_PimA-like"/>
    <property type="match status" value="1"/>
</dbReference>
<name>A0AAJ6NPC3_9CYAN</name>
<reference evidence="4 5" key="1">
    <citation type="journal article" date="2023" name="Limnol Oceanogr Lett">
        <title>Environmental adaptations by the intertidal Antarctic cyanobacterium Halotia branconii CENA392 as revealed using long-read genome sequencing.</title>
        <authorList>
            <person name="Dextro R.B."/>
            <person name="Delbaje E."/>
            <person name="Freitas P.N.N."/>
            <person name="Geraldes V."/>
            <person name="Pinto E."/>
            <person name="Long P.F."/>
            <person name="Fiore M.F."/>
        </authorList>
    </citation>
    <scope>NUCLEOTIDE SEQUENCE [LARGE SCALE GENOMIC DNA]</scope>
    <source>
        <strain evidence="4 5">CENA392</strain>
    </source>
</reference>
<evidence type="ECO:0000256" key="1">
    <source>
        <dbReference type="ARBA" id="ARBA00022676"/>
    </source>
</evidence>
<accession>A0AAJ6NPC3</accession>
<dbReference type="KEGG" id="hbq:QI031_20045"/>
<keyword evidence="2 4" id="KW-0808">Transferase</keyword>
<evidence type="ECO:0000313" key="4">
    <source>
        <dbReference type="EMBL" id="WGV24081.1"/>
    </source>
</evidence>
<dbReference type="EC" id="2.4.-.-" evidence="4"/>
<dbReference type="EMBL" id="CP124543">
    <property type="protein sequence ID" value="WGV24081.1"/>
    <property type="molecule type" value="Genomic_DNA"/>
</dbReference>
<dbReference type="SUPFAM" id="SSF53756">
    <property type="entry name" value="UDP-Glycosyltransferase/glycogen phosphorylase"/>
    <property type="match status" value="1"/>
</dbReference>
<evidence type="ECO:0000313" key="5">
    <source>
        <dbReference type="Proteomes" id="UP001223520"/>
    </source>
</evidence>
<dbReference type="AlphaFoldDB" id="A0AAJ6NPC3"/>
<evidence type="ECO:0000259" key="3">
    <source>
        <dbReference type="Pfam" id="PF00534"/>
    </source>
</evidence>
<dbReference type="PANTHER" id="PTHR12526:SF510">
    <property type="entry name" value="D-INOSITOL 3-PHOSPHATE GLYCOSYLTRANSFERASE"/>
    <property type="match status" value="1"/>
</dbReference>
<dbReference type="InterPro" id="IPR001296">
    <property type="entry name" value="Glyco_trans_1"/>
</dbReference>
<dbReference type="GO" id="GO:0016757">
    <property type="term" value="F:glycosyltransferase activity"/>
    <property type="evidence" value="ECO:0007669"/>
    <property type="project" value="UniProtKB-KW"/>
</dbReference>
<gene>
    <name evidence="4" type="ORF">QI031_20045</name>
</gene>
<feature type="domain" description="Glycosyl transferase family 1" evidence="3">
    <location>
        <begin position="176"/>
        <end position="332"/>
    </location>
</feature>
<dbReference type="RefSeq" id="WP_281481411.1">
    <property type="nucleotide sequence ID" value="NZ_CP124543.1"/>
</dbReference>